<feature type="transmembrane region" description="Helical" evidence="11">
    <location>
        <begin position="177"/>
        <end position="196"/>
    </location>
</feature>
<keyword evidence="7 11" id="KW-1133">Transmembrane helix</keyword>
<accession>A0A9W9HLK5</accession>
<dbReference type="PANTHER" id="PTHR23519">
    <property type="entry name" value="AUTOPHAGY-RELATED PROTEIN 22"/>
    <property type="match status" value="1"/>
</dbReference>
<evidence type="ECO:0000313" key="14">
    <source>
        <dbReference type="Proteomes" id="UP001149163"/>
    </source>
</evidence>
<feature type="transmembrane region" description="Helical" evidence="11">
    <location>
        <begin position="302"/>
        <end position="325"/>
    </location>
</feature>
<comment type="function">
    <text evidence="10 11">Vacuolar effluxer which mediate the efflux of amino acids resulting from autophagic degradation. The release of autophagic amino acids allows the maintenance of protein synthesis and viability during nitrogen starvation.</text>
</comment>
<dbReference type="GO" id="GO:0006914">
    <property type="term" value="P:autophagy"/>
    <property type="evidence" value="ECO:0007669"/>
    <property type="project" value="UniProtKB-KW"/>
</dbReference>
<evidence type="ECO:0000256" key="5">
    <source>
        <dbReference type="ARBA" id="ARBA00022692"/>
    </source>
</evidence>
<sequence>MPLTSTSPNIKASYPSKDRQRSTVPTMSLHEEEEGEAGEADGLLPHYFGDDPRPTSKRELAGWYCYGWAAEVFTVCAMGSFLPITLEQLARDRGVLLSDKTTPCSPTWKPSKQQIPHGDGYDAQGSDAGQCIIYFLGAEINTASFALYTFSLSVLIQSILIISMSGAADHGSYRKKLLVMFAFIGAVATMLFLAVLPQVYLLGGLLAIVANTCFGASFVLLNSFLPVLVRHHPLVLEKSLNVPDALDATSPSREDGVQSDNGAQGQPDAYTPLLGPGSSERESALDTMTSVELRLSTRISSYGIGIGYVGAVILQMLSILVVVTFHQTTFSLRLVLFLIGLWWFVFTIPASLWLRARPGPPLLGSDGKPLDSWAAYLTYSWKSLGKTAMRARRLRDILIFLAAWFLLSDGIATVSGTAVLFAKTELDMKPAALGLINVIVMAFGVFGAFSWSYVSGLLGLRASQTIIACIILFEIIPLYGILGFFPSVKRLGIGLQQPWEMYPLGAVYGLVMGGLSSYCRSFFAELIPPGYEAAFYALYAITDKGSSVFGPAIVGAITDRYGQIRPAFVFLAILIFLPLPLMLLVDVDRGKRDALELGAELDRLSEGAGDGAISAGSDANAANESDAAGPMVPAS</sequence>
<reference evidence="13" key="2">
    <citation type="journal article" date="2023" name="IMA Fungus">
        <title>Comparative genomic study of the Penicillium genus elucidates a diverse pangenome and 15 lateral gene transfer events.</title>
        <authorList>
            <person name="Petersen C."/>
            <person name="Sorensen T."/>
            <person name="Nielsen M.R."/>
            <person name="Sondergaard T.E."/>
            <person name="Sorensen J.L."/>
            <person name="Fitzpatrick D.A."/>
            <person name="Frisvad J.C."/>
            <person name="Nielsen K.L."/>
        </authorList>
    </citation>
    <scope>NUCLEOTIDE SEQUENCE</scope>
    <source>
        <strain evidence="13">IBT 26290</strain>
    </source>
</reference>
<keyword evidence="14" id="KW-1185">Reference proteome</keyword>
<keyword evidence="4 11" id="KW-0926">Vacuole</keyword>
<dbReference type="AlphaFoldDB" id="A0A9W9HLK5"/>
<feature type="transmembrane region" description="Helical" evidence="11">
    <location>
        <begin position="202"/>
        <end position="229"/>
    </location>
</feature>
<keyword evidence="8 11" id="KW-0072">Autophagy</keyword>
<comment type="subcellular location">
    <subcellularLocation>
        <location evidence="1 11">Vacuole membrane</location>
        <topology evidence="1 11">Multi-pass membrane protein</topology>
    </subcellularLocation>
</comment>
<keyword evidence="5 11" id="KW-0812">Transmembrane</keyword>
<comment type="similarity">
    <text evidence="2 11">Belongs to the ATG22 family.</text>
</comment>
<evidence type="ECO:0000256" key="7">
    <source>
        <dbReference type="ARBA" id="ARBA00022989"/>
    </source>
</evidence>
<feature type="region of interest" description="Disordered" evidence="12">
    <location>
        <begin position="248"/>
        <end position="272"/>
    </location>
</feature>
<dbReference type="SUPFAM" id="SSF103473">
    <property type="entry name" value="MFS general substrate transporter"/>
    <property type="match status" value="1"/>
</dbReference>
<dbReference type="PANTHER" id="PTHR23519:SF1">
    <property type="entry name" value="AUTOPHAGY-RELATED PROTEIN 22"/>
    <property type="match status" value="1"/>
</dbReference>
<dbReference type="Proteomes" id="UP001149163">
    <property type="component" value="Unassembled WGS sequence"/>
</dbReference>
<feature type="transmembrane region" description="Helical" evidence="11">
    <location>
        <begin position="564"/>
        <end position="585"/>
    </location>
</feature>
<evidence type="ECO:0000256" key="11">
    <source>
        <dbReference type="RuleBase" id="RU363073"/>
    </source>
</evidence>
<evidence type="ECO:0000256" key="9">
    <source>
        <dbReference type="ARBA" id="ARBA00023136"/>
    </source>
</evidence>
<feature type="region of interest" description="Disordered" evidence="12">
    <location>
        <begin position="607"/>
        <end position="635"/>
    </location>
</feature>
<feature type="transmembrane region" description="Helical" evidence="11">
    <location>
        <begin position="331"/>
        <end position="354"/>
    </location>
</feature>
<dbReference type="GO" id="GO:0032974">
    <property type="term" value="P:amino acid transmembrane export from vacuole"/>
    <property type="evidence" value="ECO:0007669"/>
    <property type="project" value="InterPro"/>
</dbReference>
<keyword evidence="6 11" id="KW-0029">Amino-acid transport</keyword>
<dbReference type="Pfam" id="PF11700">
    <property type="entry name" value="ATG22"/>
    <property type="match status" value="1"/>
</dbReference>
<dbReference type="InterPro" id="IPR036259">
    <property type="entry name" value="MFS_trans_sf"/>
</dbReference>
<dbReference type="OrthoDB" id="192733at2759"/>
<dbReference type="Gene3D" id="1.20.1250.20">
    <property type="entry name" value="MFS general substrate transporter like domains"/>
    <property type="match status" value="1"/>
</dbReference>
<protein>
    <recommendedName>
        <fullName evidence="11">Autophagy-related protein</fullName>
    </recommendedName>
</protein>
<dbReference type="CDD" id="cd17483">
    <property type="entry name" value="MFS_Atg22_like"/>
    <property type="match status" value="1"/>
</dbReference>
<evidence type="ECO:0000313" key="13">
    <source>
        <dbReference type="EMBL" id="KAJ5150958.1"/>
    </source>
</evidence>
<evidence type="ECO:0000256" key="6">
    <source>
        <dbReference type="ARBA" id="ARBA00022970"/>
    </source>
</evidence>
<comment type="caution">
    <text evidence="13">The sequence shown here is derived from an EMBL/GenBank/DDBJ whole genome shotgun (WGS) entry which is preliminary data.</text>
</comment>
<feature type="transmembrane region" description="Helical" evidence="11">
    <location>
        <begin position="145"/>
        <end position="165"/>
    </location>
</feature>
<evidence type="ECO:0000256" key="12">
    <source>
        <dbReference type="SAM" id="MobiDB-lite"/>
    </source>
</evidence>
<feature type="compositionally biased region" description="Polar residues" evidence="12">
    <location>
        <begin position="1"/>
        <end position="10"/>
    </location>
</feature>
<evidence type="ECO:0000256" key="1">
    <source>
        <dbReference type="ARBA" id="ARBA00004128"/>
    </source>
</evidence>
<feature type="transmembrane region" description="Helical" evidence="11">
    <location>
        <begin position="397"/>
        <end position="422"/>
    </location>
</feature>
<dbReference type="InterPro" id="IPR044738">
    <property type="entry name" value="Atg22"/>
</dbReference>
<keyword evidence="3 11" id="KW-0813">Transport</keyword>
<feature type="transmembrane region" description="Helical" evidence="11">
    <location>
        <begin position="505"/>
        <end position="523"/>
    </location>
</feature>
<evidence type="ECO:0000256" key="8">
    <source>
        <dbReference type="ARBA" id="ARBA00023006"/>
    </source>
</evidence>
<dbReference type="InterPro" id="IPR024671">
    <property type="entry name" value="Atg22-like"/>
</dbReference>
<feature type="compositionally biased region" description="Low complexity" evidence="12">
    <location>
        <begin position="611"/>
        <end position="629"/>
    </location>
</feature>
<feature type="transmembrane region" description="Helical" evidence="11">
    <location>
        <begin position="466"/>
        <end position="485"/>
    </location>
</feature>
<feature type="transmembrane region" description="Helical" evidence="11">
    <location>
        <begin position="434"/>
        <end position="454"/>
    </location>
</feature>
<feature type="region of interest" description="Disordered" evidence="12">
    <location>
        <begin position="1"/>
        <end position="49"/>
    </location>
</feature>
<name>A0A9W9HLK5_9EURO</name>
<feature type="transmembrane region" description="Helical" evidence="11">
    <location>
        <begin position="535"/>
        <end position="558"/>
    </location>
</feature>
<proteinExistence type="inferred from homology"/>
<evidence type="ECO:0000256" key="2">
    <source>
        <dbReference type="ARBA" id="ARBA00006978"/>
    </source>
</evidence>
<keyword evidence="9 11" id="KW-0472">Membrane</keyword>
<gene>
    <name evidence="13" type="ORF">N7482_010210</name>
</gene>
<organism evidence="13 14">
    <name type="scientific">Penicillium canariense</name>
    <dbReference type="NCBI Taxonomy" id="189055"/>
    <lineage>
        <taxon>Eukaryota</taxon>
        <taxon>Fungi</taxon>
        <taxon>Dikarya</taxon>
        <taxon>Ascomycota</taxon>
        <taxon>Pezizomycotina</taxon>
        <taxon>Eurotiomycetes</taxon>
        <taxon>Eurotiomycetidae</taxon>
        <taxon>Eurotiales</taxon>
        <taxon>Aspergillaceae</taxon>
        <taxon>Penicillium</taxon>
    </lineage>
</organism>
<reference evidence="13" key="1">
    <citation type="submission" date="2022-11" db="EMBL/GenBank/DDBJ databases">
        <authorList>
            <person name="Petersen C."/>
        </authorList>
    </citation>
    <scope>NUCLEOTIDE SEQUENCE</scope>
    <source>
        <strain evidence="13">IBT 26290</strain>
    </source>
</reference>
<dbReference type="GeneID" id="81431510"/>
<dbReference type="InterPro" id="IPR050495">
    <property type="entry name" value="ATG22/LtaA_families"/>
</dbReference>
<evidence type="ECO:0000256" key="10">
    <source>
        <dbReference type="ARBA" id="ARBA00024801"/>
    </source>
</evidence>
<dbReference type="EMBL" id="JAPQKN010000008">
    <property type="protein sequence ID" value="KAJ5150958.1"/>
    <property type="molecule type" value="Genomic_DNA"/>
</dbReference>
<evidence type="ECO:0000256" key="4">
    <source>
        <dbReference type="ARBA" id="ARBA00022554"/>
    </source>
</evidence>
<dbReference type="RefSeq" id="XP_056538291.1">
    <property type="nucleotide sequence ID" value="XM_056692334.1"/>
</dbReference>
<dbReference type="GO" id="GO:0005774">
    <property type="term" value="C:vacuolar membrane"/>
    <property type="evidence" value="ECO:0007669"/>
    <property type="project" value="UniProtKB-SubCell"/>
</dbReference>
<evidence type="ECO:0000256" key="3">
    <source>
        <dbReference type="ARBA" id="ARBA00022448"/>
    </source>
</evidence>